<proteinExistence type="predicted"/>
<dbReference type="Proteomes" id="UP001197378">
    <property type="component" value="Unassembled WGS sequence"/>
</dbReference>
<comment type="caution">
    <text evidence="1">The sequence shown here is derived from an EMBL/GenBank/DDBJ whole genome shotgun (WGS) entry which is preliminary data.</text>
</comment>
<accession>A0AAE3CIU4</accession>
<keyword evidence="2" id="KW-1185">Reference proteome</keyword>
<protein>
    <submittedName>
        <fullName evidence="1">Uncharacterized protein</fullName>
    </submittedName>
</protein>
<sequence length="416" mass="46315">MKRRYLRWLALSLLGVALLLYLCILAGLPAWFFARVLSLELQQPVTLAKNPQISFNAQHVGIVLQGLQVGRHLLVLRQMQASWRWKALRAGRWLDMDLHIKGLNLHGPWPGSGSHSSQGMALPRVMTLQDSSVDWPLGGHSLRVSRLQAHYRADQGATMSGKLSYAGRLLAVQARYLAPQPQQAGAISLLAQGQGNRLQLQAKDLSLSSSGVLVIDQGTLRLVWKPMHGELHWQGLRYTANAQGLAIRTWRIAAQPQLSGEGNLLLHWQRALTLSSQFQLQSENLPDWLHLLGLSVPKVQEERALRPAALSGDLSWTQDGPIRLDPLRGILGKTQFHGSLQRESTQAPWQITAVIPQLDLDPWLPTTSSSSAPSPTVLPTLPKSWPPVRGELQIGQLRWGQWQARDLQIRLRAKSK</sequence>
<evidence type="ECO:0000313" key="1">
    <source>
        <dbReference type="EMBL" id="MBU2786695.1"/>
    </source>
</evidence>
<reference evidence="1" key="1">
    <citation type="journal article" date="2021" name="ISME J.">
        <title>Genomic evolution of the class Acidithiobacillia: deep-branching Proteobacteria living in extreme acidic conditions.</title>
        <authorList>
            <person name="Moya-Beltran A."/>
            <person name="Beard S."/>
            <person name="Rojas-Villalobos C."/>
            <person name="Issotta F."/>
            <person name="Gallardo Y."/>
            <person name="Ulloa R."/>
            <person name="Giaveno A."/>
            <person name="Degli Esposti M."/>
            <person name="Johnson D.B."/>
            <person name="Quatrini R."/>
        </authorList>
    </citation>
    <scope>NUCLEOTIDE SEQUENCE</scope>
    <source>
        <strain evidence="1">VAN18-1</strain>
    </source>
</reference>
<dbReference type="RefSeq" id="WP_215871309.1">
    <property type="nucleotide sequence ID" value="NZ_JAAXYO010000012.1"/>
</dbReference>
<dbReference type="AlphaFoldDB" id="A0AAE3CIU4"/>
<organism evidence="1 2">
    <name type="scientific">Igneacidithiobacillus copahuensis</name>
    <dbReference type="NCBI Taxonomy" id="2724909"/>
    <lineage>
        <taxon>Bacteria</taxon>
        <taxon>Pseudomonadati</taxon>
        <taxon>Pseudomonadota</taxon>
        <taxon>Acidithiobacillia</taxon>
        <taxon>Acidithiobacillales</taxon>
        <taxon>Acidithiobacillaceae</taxon>
        <taxon>Igneacidithiobacillus</taxon>
    </lineage>
</organism>
<dbReference type="EMBL" id="JAAXYO010000012">
    <property type="protein sequence ID" value="MBU2786695.1"/>
    <property type="molecule type" value="Genomic_DNA"/>
</dbReference>
<evidence type="ECO:0000313" key="2">
    <source>
        <dbReference type="Proteomes" id="UP001197378"/>
    </source>
</evidence>
<name>A0AAE3CIU4_9PROT</name>
<gene>
    <name evidence="1" type="ORF">HFQ13_00430</name>
</gene>